<dbReference type="PROSITE" id="PS50249">
    <property type="entry name" value="MPN"/>
    <property type="match status" value="1"/>
</dbReference>
<feature type="domain" description="MPN" evidence="8">
    <location>
        <begin position="117"/>
        <end position="239"/>
    </location>
</feature>
<name>A0ABY3PGR8_9CYAN</name>
<dbReference type="Proteomes" id="UP001054846">
    <property type="component" value="Chromosome"/>
</dbReference>
<evidence type="ECO:0000313" key="9">
    <source>
        <dbReference type="EMBL" id="UFP92840.1"/>
    </source>
</evidence>
<dbReference type="EMBL" id="CP063845">
    <property type="protein sequence ID" value="UFP92840.1"/>
    <property type="molecule type" value="Genomic_DNA"/>
</dbReference>
<dbReference type="InterPro" id="IPR037518">
    <property type="entry name" value="MPN"/>
</dbReference>
<dbReference type="InterPro" id="IPR025657">
    <property type="entry name" value="RadC_JAB"/>
</dbReference>
<keyword evidence="5" id="KW-0862">Zinc</keyword>
<accession>A0ABY3PGR8</accession>
<organism evidence="9 10">
    <name type="scientific">Gloeobacter morelensis MG652769</name>
    <dbReference type="NCBI Taxonomy" id="2781736"/>
    <lineage>
        <taxon>Bacteria</taxon>
        <taxon>Bacillati</taxon>
        <taxon>Cyanobacteriota</taxon>
        <taxon>Cyanophyceae</taxon>
        <taxon>Gloeobacterales</taxon>
        <taxon>Gloeobacteraceae</taxon>
        <taxon>Gloeobacter</taxon>
        <taxon>Gloeobacter morelensis</taxon>
    </lineage>
</organism>
<keyword evidence="10" id="KW-1185">Reference proteome</keyword>
<keyword evidence="2" id="KW-0645">Protease</keyword>
<dbReference type="NCBIfam" id="NF000642">
    <property type="entry name" value="PRK00024.1"/>
    <property type="match status" value="1"/>
</dbReference>
<reference evidence="9 10" key="1">
    <citation type="journal article" date="2021" name="Genome Biol. Evol.">
        <title>Complete Genome Sequencing of a Novel Gloeobacter Species from a Waterfall Cave in Mexico.</title>
        <authorList>
            <person name="Saw J.H."/>
            <person name="Cardona T."/>
            <person name="Montejano G."/>
        </authorList>
    </citation>
    <scope>NUCLEOTIDE SEQUENCE [LARGE SCALE GENOMIC DNA]</scope>
    <source>
        <strain evidence="9">MG652769</strain>
    </source>
</reference>
<evidence type="ECO:0000256" key="1">
    <source>
        <dbReference type="ARBA" id="ARBA00010243"/>
    </source>
</evidence>
<dbReference type="NCBIfam" id="TIGR00608">
    <property type="entry name" value="radc"/>
    <property type="match status" value="1"/>
</dbReference>
<dbReference type="Gene3D" id="3.40.140.10">
    <property type="entry name" value="Cytidine Deaminase, domain 2"/>
    <property type="match status" value="1"/>
</dbReference>
<dbReference type="RefSeq" id="WP_230839834.1">
    <property type="nucleotide sequence ID" value="NZ_CP063845.1"/>
</dbReference>
<evidence type="ECO:0000256" key="4">
    <source>
        <dbReference type="ARBA" id="ARBA00022801"/>
    </source>
</evidence>
<evidence type="ECO:0000256" key="6">
    <source>
        <dbReference type="ARBA" id="ARBA00023049"/>
    </source>
</evidence>
<keyword evidence="6" id="KW-0482">Metalloprotease</keyword>
<gene>
    <name evidence="9" type="primary">radC</name>
    <name evidence="9" type="ORF">ISF26_13500</name>
</gene>
<keyword evidence="4" id="KW-0378">Hydrolase</keyword>
<dbReference type="InterPro" id="IPR001405">
    <property type="entry name" value="UPF0758"/>
</dbReference>
<dbReference type="InterPro" id="IPR020891">
    <property type="entry name" value="UPF0758_CS"/>
</dbReference>
<evidence type="ECO:0000259" key="8">
    <source>
        <dbReference type="PROSITE" id="PS50249"/>
    </source>
</evidence>
<evidence type="ECO:0000256" key="3">
    <source>
        <dbReference type="ARBA" id="ARBA00022723"/>
    </source>
</evidence>
<sequence>MLPAMHTPRLTELPVAERPRERLLTHGARGLATAELLAVLFGSGQAAARLSALGLAQQVLHSLGRAGSEPLVHLRDVSAAELMLQPGVGPARAAAVLAAIELGRRVFVVRNSGERPVIDGPQAVAAVLGGELAFARQEQFAVLLLDVKNRLIAHRIVSVGTVDETLAHPREIFREAIRQGAAGIIVAHNHPSGVTEPSPEDLRLTGQLIECGRTLQIPVLDHVILGQGNFTSLRRLTALWRA</sequence>
<dbReference type="PANTHER" id="PTHR30471">
    <property type="entry name" value="DNA REPAIR PROTEIN RADC"/>
    <property type="match status" value="1"/>
</dbReference>
<evidence type="ECO:0000256" key="5">
    <source>
        <dbReference type="ARBA" id="ARBA00022833"/>
    </source>
</evidence>
<dbReference type="InterPro" id="IPR046778">
    <property type="entry name" value="UPF0758_N"/>
</dbReference>
<dbReference type="Pfam" id="PF20582">
    <property type="entry name" value="UPF0758_N"/>
    <property type="match status" value="1"/>
</dbReference>
<dbReference type="Pfam" id="PF04002">
    <property type="entry name" value="RadC"/>
    <property type="match status" value="1"/>
</dbReference>
<dbReference type="PROSITE" id="PS01302">
    <property type="entry name" value="UPF0758"/>
    <property type="match status" value="1"/>
</dbReference>
<evidence type="ECO:0000313" key="10">
    <source>
        <dbReference type="Proteomes" id="UP001054846"/>
    </source>
</evidence>
<evidence type="ECO:0000256" key="2">
    <source>
        <dbReference type="ARBA" id="ARBA00022670"/>
    </source>
</evidence>
<dbReference type="PANTHER" id="PTHR30471:SF3">
    <property type="entry name" value="UPF0758 PROTEIN YEES-RELATED"/>
    <property type="match status" value="1"/>
</dbReference>
<dbReference type="CDD" id="cd08071">
    <property type="entry name" value="MPN_DUF2466"/>
    <property type="match status" value="1"/>
</dbReference>
<comment type="similarity">
    <text evidence="1 7">Belongs to the UPF0758 family.</text>
</comment>
<keyword evidence="3" id="KW-0479">Metal-binding</keyword>
<evidence type="ECO:0000256" key="7">
    <source>
        <dbReference type="RuleBase" id="RU003797"/>
    </source>
</evidence>
<protein>
    <submittedName>
        <fullName evidence="9">DNA repair protein RadC</fullName>
    </submittedName>
</protein>
<proteinExistence type="inferred from homology"/>